<keyword evidence="3" id="KW-0547">Nucleotide-binding</keyword>
<dbReference type="GO" id="GO:0005524">
    <property type="term" value="F:ATP binding"/>
    <property type="evidence" value="ECO:0007669"/>
    <property type="project" value="UniProtKB-KW"/>
</dbReference>
<evidence type="ECO:0000313" key="7">
    <source>
        <dbReference type="Proteomes" id="UP000681425"/>
    </source>
</evidence>
<dbReference type="SMART" id="SM00382">
    <property type="entry name" value="AAA"/>
    <property type="match status" value="1"/>
</dbReference>
<dbReference type="InterPro" id="IPR003439">
    <property type="entry name" value="ABC_transporter-like_ATP-bd"/>
</dbReference>
<evidence type="ECO:0000256" key="3">
    <source>
        <dbReference type="ARBA" id="ARBA00022741"/>
    </source>
</evidence>
<organism evidence="6 7">
    <name type="scientific">Sphingobium phenoxybenzoativorans</name>
    <dbReference type="NCBI Taxonomy" id="1592790"/>
    <lineage>
        <taxon>Bacteria</taxon>
        <taxon>Pseudomonadati</taxon>
        <taxon>Pseudomonadota</taxon>
        <taxon>Alphaproteobacteria</taxon>
        <taxon>Sphingomonadales</taxon>
        <taxon>Sphingomonadaceae</taxon>
        <taxon>Sphingobium</taxon>
    </lineage>
</organism>
<proteinExistence type="inferred from homology"/>
<protein>
    <submittedName>
        <fullName evidence="6">ABC transporter ATP-binding protein</fullName>
    </submittedName>
</protein>
<dbReference type="InterPro" id="IPR003593">
    <property type="entry name" value="AAA+_ATPase"/>
</dbReference>
<keyword evidence="4 6" id="KW-0067">ATP-binding</keyword>
<dbReference type="PROSITE" id="PS50893">
    <property type="entry name" value="ABC_TRANSPORTER_2"/>
    <property type="match status" value="1"/>
</dbReference>
<feature type="domain" description="ABC transporter" evidence="5">
    <location>
        <begin position="33"/>
        <end position="254"/>
    </location>
</feature>
<keyword evidence="2" id="KW-0813">Transport</keyword>
<comment type="similarity">
    <text evidence="1">Belongs to the ABC transporter superfamily.</text>
</comment>
<dbReference type="PANTHER" id="PTHR46743:SF2">
    <property type="entry name" value="TEICHOIC ACIDS EXPORT ATP-BINDING PROTEIN TAGH"/>
    <property type="match status" value="1"/>
</dbReference>
<dbReference type="GO" id="GO:0016887">
    <property type="term" value="F:ATP hydrolysis activity"/>
    <property type="evidence" value="ECO:0007669"/>
    <property type="project" value="InterPro"/>
</dbReference>
<dbReference type="GO" id="GO:0016020">
    <property type="term" value="C:membrane"/>
    <property type="evidence" value="ECO:0007669"/>
    <property type="project" value="InterPro"/>
</dbReference>
<evidence type="ECO:0000256" key="2">
    <source>
        <dbReference type="ARBA" id="ARBA00022448"/>
    </source>
</evidence>
<evidence type="ECO:0000256" key="1">
    <source>
        <dbReference type="ARBA" id="ARBA00005417"/>
    </source>
</evidence>
<dbReference type="PANTHER" id="PTHR46743">
    <property type="entry name" value="TEICHOIC ACIDS EXPORT ATP-BINDING PROTEIN TAGH"/>
    <property type="match status" value="1"/>
</dbReference>
<name>A0A975Q186_9SPHN</name>
<dbReference type="CDD" id="cd03220">
    <property type="entry name" value="ABC_KpsT_Wzt"/>
    <property type="match status" value="1"/>
</dbReference>
<dbReference type="Pfam" id="PF00005">
    <property type="entry name" value="ABC_tran"/>
    <property type="match status" value="1"/>
</dbReference>
<dbReference type="AlphaFoldDB" id="A0A975Q186"/>
<dbReference type="EMBL" id="CP073910">
    <property type="protein sequence ID" value="QUT05680.1"/>
    <property type="molecule type" value="Genomic_DNA"/>
</dbReference>
<evidence type="ECO:0000259" key="5">
    <source>
        <dbReference type="PROSITE" id="PS50893"/>
    </source>
</evidence>
<gene>
    <name evidence="6" type="ORF">KFK14_22475</name>
</gene>
<dbReference type="GO" id="GO:0140359">
    <property type="term" value="F:ABC-type transporter activity"/>
    <property type="evidence" value="ECO:0007669"/>
    <property type="project" value="InterPro"/>
</dbReference>
<dbReference type="Proteomes" id="UP000681425">
    <property type="component" value="Chromosome"/>
</dbReference>
<dbReference type="InterPro" id="IPR050683">
    <property type="entry name" value="Bact_Polysacc_Export_ATP-bd"/>
</dbReference>
<evidence type="ECO:0000313" key="6">
    <source>
        <dbReference type="EMBL" id="QUT05680.1"/>
    </source>
</evidence>
<sequence length="421" mass="46277">MTPVVQAEHISKLYRLGQKGRGSLRESVSSWSSRLLGAAQHSVETDYWALRDVSFKVAAGEAVGIIGKNGAGKSTLLKILSRITPPTSGTVAFQGNIGSLLEVGTGFHPDLSGRDNVFLNGIILGMSRRDVARRFDEIVAFAEIEQFIDTPVKRYSSGMYLRLAFAVAAHLDSDILLVDEVLAVGDAAFQRKCLSRMEEVTSDGRAILFVSHNLTAIQALCSRTMWINDGLIAQDGPTKDVLGTYLRTTIASGQSHSPHHRVWTEDEAPSSGQVSLVEARLSPIDGASGEPIDVDTAFTIELLLNIRSDKVVINPSISLMNEQDIIVFDSGPTERPVSWTLGMHHLRCDIPAHLLNDGVYRIALRIYEDGDATLSIPELLLVEVLDSLENRHGWYGKWDGVVRPALIWQRNEIRSLPHRLP</sequence>
<dbReference type="KEGG" id="spph:KFK14_22475"/>
<evidence type="ECO:0000256" key="4">
    <source>
        <dbReference type="ARBA" id="ARBA00022840"/>
    </source>
</evidence>
<reference evidence="6" key="1">
    <citation type="submission" date="2021-04" db="EMBL/GenBank/DDBJ databases">
        <title>Isolation of p-tert-butylphenol degrading bacteria Sphingobium phenoxybenzoativorans Tas13 from active sludge.</title>
        <authorList>
            <person name="Li Y."/>
        </authorList>
    </citation>
    <scope>NUCLEOTIDE SEQUENCE</scope>
    <source>
        <strain evidence="6">Tas13</strain>
    </source>
</reference>
<dbReference type="InterPro" id="IPR027417">
    <property type="entry name" value="P-loop_NTPase"/>
</dbReference>
<dbReference type="SUPFAM" id="SSF52540">
    <property type="entry name" value="P-loop containing nucleoside triphosphate hydrolases"/>
    <property type="match status" value="1"/>
</dbReference>
<keyword evidence="7" id="KW-1185">Reference proteome</keyword>
<dbReference type="RefSeq" id="WP_212609204.1">
    <property type="nucleotide sequence ID" value="NZ_CP073910.1"/>
</dbReference>
<dbReference type="Gene3D" id="3.40.50.300">
    <property type="entry name" value="P-loop containing nucleotide triphosphate hydrolases"/>
    <property type="match status" value="1"/>
</dbReference>
<dbReference type="InterPro" id="IPR015860">
    <property type="entry name" value="ABC_transpr_TagH-like"/>
</dbReference>
<accession>A0A975Q186</accession>